<keyword evidence="11" id="KW-0732">Signal</keyword>
<keyword evidence="14" id="KW-0418">Kinase</keyword>
<dbReference type="SUPFAM" id="SSF56112">
    <property type="entry name" value="Protein kinase-like (PK-like)"/>
    <property type="match status" value="2"/>
</dbReference>
<evidence type="ECO:0000256" key="15">
    <source>
        <dbReference type="ARBA" id="ARBA00022840"/>
    </source>
</evidence>
<dbReference type="InterPro" id="IPR008271">
    <property type="entry name" value="Ser/Thr_kinase_AS"/>
</dbReference>
<keyword evidence="5" id="KW-1003">Cell membrane</keyword>
<evidence type="ECO:0000256" key="1">
    <source>
        <dbReference type="ARBA" id="ARBA00004251"/>
    </source>
</evidence>
<dbReference type="FunFam" id="3.30.200.20:FF:000432">
    <property type="entry name" value="LRR receptor-like serine/threonine-protein kinase EFR"/>
    <property type="match status" value="2"/>
</dbReference>
<keyword evidence="10 23" id="KW-0812">Transmembrane</keyword>
<dbReference type="InterPro" id="IPR000719">
    <property type="entry name" value="Prot_kinase_dom"/>
</dbReference>
<evidence type="ECO:0000256" key="5">
    <source>
        <dbReference type="ARBA" id="ARBA00022475"/>
    </source>
</evidence>
<dbReference type="SUPFAM" id="SSF52058">
    <property type="entry name" value="L domain-like"/>
    <property type="match status" value="2"/>
</dbReference>
<evidence type="ECO:0000256" key="3">
    <source>
        <dbReference type="ARBA" id="ARBA00009592"/>
    </source>
</evidence>
<comment type="catalytic activity">
    <reaction evidence="21">
        <text>L-seryl-[protein] + ATP = O-phospho-L-seryl-[protein] + ADP + H(+)</text>
        <dbReference type="Rhea" id="RHEA:17989"/>
        <dbReference type="Rhea" id="RHEA-COMP:9863"/>
        <dbReference type="Rhea" id="RHEA-COMP:11604"/>
        <dbReference type="ChEBI" id="CHEBI:15378"/>
        <dbReference type="ChEBI" id="CHEBI:29999"/>
        <dbReference type="ChEBI" id="CHEBI:30616"/>
        <dbReference type="ChEBI" id="CHEBI:83421"/>
        <dbReference type="ChEBI" id="CHEBI:456216"/>
        <dbReference type="EC" id="2.7.11.1"/>
    </reaction>
</comment>
<evidence type="ECO:0000256" key="4">
    <source>
        <dbReference type="ARBA" id="ARBA00012513"/>
    </source>
</evidence>
<dbReference type="Gene3D" id="1.10.510.10">
    <property type="entry name" value="Transferase(Phosphotransferase) domain 1"/>
    <property type="match status" value="2"/>
</dbReference>
<keyword evidence="18" id="KW-0675">Receptor</keyword>
<evidence type="ECO:0000256" key="16">
    <source>
        <dbReference type="ARBA" id="ARBA00022989"/>
    </source>
</evidence>
<evidence type="ECO:0000256" key="11">
    <source>
        <dbReference type="ARBA" id="ARBA00022729"/>
    </source>
</evidence>
<dbReference type="PANTHER" id="PTHR48005">
    <property type="entry name" value="LEUCINE RICH REPEAT KINASE 2"/>
    <property type="match status" value="1"/>
</dbReference>
<organism evidence="25 26">
    <name type="scientific">Linum tenue</name>
    <dbReference type="NCBI Taxonomy" id="586396"/>
    <lineage>
        <taxon>Eukaryota</taxon>
        <taxon>Viridiplantae</taxon>
        <taxon>Streptophyta</taxon>
        <taxon>Embryophyta</taxon>
        <taxon>Tracheophyta</taxon>
        <taxon>Spermatophyta</taxon>
        <taxon>Magnoliopsida</taxon>
        <taxon>eudicotyledons</taxon>
        <taxon>Gunneridae</taxon>
        <taxon>Pentapetalae</taxon>
        <taxon>rosids</taxon>
        <taxon>fabids</taxon>
        <taxon>Malpighiales</taxon>
        <taxon>Linaceae</taxon>
        <taxon>Linum</taxon>
    </lineage>
</organism>
<evidence type="ECO:0000256" key="14">
    <source>
        <dbReference type="ARBA" id="ARBA00022777"/>
    </source>
</evidence>
<reference evidence="25" key="1">
    <citation type="submission" date="2022-08" db="EMBL/GenBank/DDBJ databases">
        <authorList>
            <person name="Gutierrez-Valencia J."/>
        </authorList>
    </citation>
    <scope>NUCLEOTIDE SEQUENCE</scope>
</reference>
<comment type="catalytic activity">
    <reaction evidence="20">
        <text>L-threonyl-[protein] + ATP = O-phospho-L-threonyl-[protein] + ADP + H(+)</text>
        <dbReference type="Rhea" id="RHEA:46608"/>
        <dbReference type="Rhea" id="RHEA-COMP:11060"/>
        <dbReference type="Rhea" id="RHEA-COMP:11605"/>
        <dbReference type="ChEBI" id="CHEBI:15378"/>
        <dbReference type="ChEBI" id="CHEBI:30013"/>
        <dbReference type="ChEBI" id="CHEBI:30616"/>
        <dbReference type="ChEBI" id="CHEBI:61977"/>
        <dbReference type="ChEBI" id="CHEBI:456216"/>
        <dbReference type="EC" id="2.7.11.1"/>
    </reaction>
</comment>
<gene>
    <name evidence="25" type="ORF">LITE_LOCUS43217</name>
</gene>
<evidence type="ECO:0000256" key="19">
    <source>
        <dbReference type="ARBA" id="ARBA00023180"/>
    </source>
</evidence>
<dbReference type="Pfam" id="PF08263">
    <property type="entry name" value="LRRNT_2"/>
    <property type="match status" value="1"/>
</dbReference>
<dbReference type="InterPro" id="IPR011009">
    <property type="entry name" value="Kinase-like_dom_sf"/>
</dbReference>
<evidence type="ECO:0000256" key="9">
    <source>
        <dbReference type="ARBA" id="ARBA00022679"/>
    </source>
</evidence>
<dbReference type="FunFam" id="1.10.510.10:FF:000358">
    <property type="entry name" value="Putative leucine-rich repeat receptor-like serine/threonine-protein kinase"/>
    <property type="match status" value="1"/>
</dbReference>
<evidence type="ECO:0000256" key="10">
    <source>
        <dbReference type="ARBA" id="ARBA00022692"/>
    </source>
</evidence>
<evidence type="ECO:0000256" key="21">
    <source>
        <dbReference type="ARBA" id="ARBA00048679"/>
    </source>
</evidence>
<dbReference type="Pfam" id="PF00069">
    <property type="entry name" value="Pkinase"/>
    <property type="match status" value="2"/>
</dbReference>
<keyword evidence="9" id="KW-0808">Transferase</keyword>
<dbReference type="PROSITE" id="PS00107">
    <property type="entry name" value="PROTEIN_KINASE_ATP"/>
    <property type="match status" value="1"/>
</dbReference>
<dbReference type="PROSITE" id="PS51450">
    <property type="entry name" value="LRR"/>
    <property type="match status" value="1"/>
</dbReference>
<keyword evidence="17 23" id="KW-0472">Membrane</keyword>
<dbReference type="Pfam" id="PF13855">
    <property type="entry name" value="LRR_8"/>
    <property type="match status" value="2"/>
</dbReference>
<sequence>MVSYDELRRATDNFGRENLVGDGGFGSVYRGKLADDTAVAIKVLNVGKTGSWSSFLAECKALRNVKHRNLVKLITTCSSVDHKNEDFWALVYEFLPNGSLADRLQPGINRDGFNLLRRLNIAIDVASILDYLHHDCEVPVVHCDLKPSNILLDQDMTAKVGDFGLAKLLIEKMGDQSSISSLHGLMGSIGYIPPAFLFWFLLSSVSQAAAGPTSIDTDKEALLAFRSQVSSQSPALFSSWDDGQASSSSPCNWTGVSCDASGSRVVALGLSGLGLVGTITPFIGNLSFLQSLELHNNQFTGNLPDQISSLVRLRVLNMSSNRLEGSIPGNVSRLAELKVMDLSMNSFTGWVPNQLGSLLHLEVLNLGSNLLSGPIPASISNITSLVELHLSTNSFSGSIPGELSLLRSLEVLDLTINELTGTVPSTIYNMSSLTYLALASNQLWGTIPGNVGETLPNLLVFRFCFNRFTGGIPGSLHNLTNMRVIRMAHNLLEGTVPPGLGNLPFLEMYNIRGNRIASSGADGLGFITSLTNSTRLKLLAIDENLFEGEIPESVGNLSKDLTLLYMGDNRIHGSIPSSIARLHGLTLLNISYNAITGQIPDEIGQLENLQELILAGNRIQGRIPDSFGTLQRLNVIDLSRNELLGRIPSSFGNFHSLVSMDLSSNRLNGSIPKEVFSLPSLSIALNLSHNYLTGELNEDLGLLHNVVTIDLSSNFLSGNIPISIRNCKGLVRLFMAKNSLSGNIPSTIREMKGLEVLDLSYNNLSGVIPPELLHLEVLQFLDLSFNNLEADTCSKTLSKVRFEGNPKLLSLSKSCKKVGGSSSKKLMAIYVSVAVIATLALCFYLVTWVYLRKHTAKATGNLEGDEHQLVSFEELRRATENFSSENLLGSGGFGTVYRGKLSDNSVVAVKALNVKRTGSRDSFLAECKALSNVRHRNIVKLVTTCSSWDSENQEFWALVYEFLPNGSLADWLQAGKDGEKRDRLTLLQRLNIAIDIASALDYLHHGCQVPVVHCDLKPSNILLDQDMTAKVGDFGLARLLIEQMAGDHKAPISSCNFIKGSIGYIPPGKYIHTAFSQL</sequence>
<dbReference type="InterPro" id="IPR017441">
    <property type="entry name" value="Protein_kinase_ATP_BS"/>
</dbReference>
<keyword evidence="16 23" id="KW-1133">Transmembrane helix</keyword>
<feature type="binding site" evidence="22">
    <location>
        <position position="910"/>
    </location>
    <ligand>
        <name>ATP</name>
        <dbReference type="ChEBI" id="CHEBI:30616"/>
    </ligand>
</feature>
<dbReference type="EMBL" id="CAMGYJ010000009">
    <property type="protein sequence ID" value="CAI0544543.1"/>
    <property type="molecule type" value="Genomic_DNA"/>
</dbReference>
<evidence type="ECO:0000256" key="7">
    <source>
        <dbReference type="ARBA" id="ARBA00022553"/>
    </source>
</evidence>
<comment type="similarity">
    <text evidence="2">Belongs to the protein kinase superfamily. Ser/Thr protein kinase family.</text>
</comment>
<dbReference type="GO" id="GO:0004674">
    <property type="term" value="F:protein serine/threonine kinase activity"/>
    <property type="evidence" value="ECO:0007669"/>
    <property type="project" value="UniProtKB-KW"/>
</dbReference>
<evidence type="ECO:0000256" key="18">
    <source>
        <dbReference type="ARBA" id="ARBA00023170"/>
    </source>
</evidence>
<dbReference type="PANTHER" id="PTHR48005:SF88">
    <property type="entry name" value="PROTEIN KINASE DOMAIN-CONTAINING PROTEIN"/>
    <property type="match status" value="1"/>
</dbReference>
<protein>
    <recommendedName>
        <fullName evidence="4">non-specific serine/threonine protein kinase</fullName>
        <ecNumber evidence="4">2.7.11.1</ecNumber>
    </recommendedName>
</protein>
<evidence type="ECO:0000256" key="6">
    <source>
        <dbReference type="ARBA" id="ARBA00022527"/>
    </source>
</evidence>
<evidence type="ECO:0000256" key="12">
    <source>
        <dbReference type="ARBA" id="ARBA00022737"/>
    </source>
</evidence>
<evidence type="ECO:0000256" key="13">
    <source>
        <dbReference type="ARBA" id="ARBA00022741"/>
    </source>
</evidence>
<dbReference type="FunFam" id="3.80.10.10:FF:000288">
    <property type="entry name" value="LRR receptor-like serine/threonine-protein kinase EFR"/>
    <property type="match status" value="1"/>
</dbReference>
<keyword evidence="7" id="KW-0597">Phosphoprotein</keyword>
<evidence type="ECO:0000256" key="17">
    <source>
        <dbReference type="ARBA" id="ARBA00023136"/>
    </source>
</evidence>
<dbReference type="GO" id="GO:0005886">
    <property type="term" value="C:plasma membrane"/>
    <property type="evidence" value="ECO:0007669"/>
    <property type="project" value="UniProtKB-SubCell"/>
</dbReference>
<dbReference type="SMART" id="SM00369">
    <property type="entry name" value="LRR_TYP"/>
    <property type="match status" value="10"/>
</dbReference>
<dbReference type="InterPro" id="IPR051420">
    <property type="entry name" value="Ser_Thr_Kinases_DiverseReg"/>
</dbReference>
<evidence type="ECO:0000256" key="22">
    <source>
        <dbReference type="PROSITE-ProRule" id="PRU10141"/>
    </source>
</evidence>
<name>A0AAV0QK75_9ROSI</name>
<proteinExistence type="inferred from homology"/>
<keyword evidence="6" id="KW-0723">Serine/threonine-protein kinase</keyword>
<dbReference type="AlphaFoldDB" id="A0AAV0QK75"/>
<comment type="similarity">
    <text evidence="3">Belongs to the RLP family.</text>
</comment>
<dbReference type="PROSITE" id="PS00108">
    <property type="entry name" value="PROTEIN_KINASE_ST"/>
    <property type="match status" value="1"/>
</dbReference>
<accession>A0AAV0QK75</accession>
<dbReference type="GO" id="GO:0005524">
    <property type="term" value="F:ATP binding"/>
    <property type="evidence" value="ECO:0007669"/>
    <property type="project" value="UniProtKB-UniRule"/>
</dbReference>
<keyword evidence="15 22" id="KW-0067">ATP-binding</keyword>
<dbReference type="InterPro" id="IPR003591">
    <property type="entry name" value="Leu-rich_rpt_typical-subtyp"/>
</dbReference>
<evidence type="ECO:0000256" key="20">
    <source>
        <dbReference type="ARBA" id="ARBA00047899"/>
    </source>
</evidence>
<dbReference type="InterPro" id="IPR001611">
    <property type="entry name" value="Leu-rich_rpt"/>
</dbReference>
<feature type="transmembrane region" description="Helical" evidence="23">
    <location>
        <begin position="827"/>
        <end position="851"/>
    </location>
</feature>
<feature type="domain" description="Protein kinase" evidence="24">
    <location>
        <begin position="882"/>
        <end position="1078"/>
    </location>
</feature>
<dbReference type="FunFam" id="3.80.10.10:FF:000383">
    <property type="entry name" value="Leucine-rich repeat receptor protein kinase EMS1"/>
    <property type="match status" value="1"/>
</dbReference>
<dbReference type="FunFam" id="3.80.10.10:FF:000275">
    <property type="entry name" value="Leucine-rich repeat receptor-like protein kinase"/>
    <property type="match status" value="1"/>
</dbReference>
<evidence type="ECO:0000259" key="24">
    <source>
        <dbReference type="PROSITE" id="PS50011"/>
    </source>
</evidence>
<evidence type="ECO:0000313" key="26">
    <source>
        <dbReference type="Proteomes" id="UP001154282"/>
    </source>
</evidence>
<evidence type="ECO:0000256" key="2">
    <source>
        <dbReference type="ARBA" id="ARBA00008684"/>
    </source>
</evidence>
<evidence type="ECO:0000256" key="8">
    <source>
        <dbReference type="ARBA" id="ARBA00022614"/>
    </source>
</evidence>
<dbReference type="Proteomes" id="UP001154282">
    <property type="component" value="Unassembled WGS sequence"/>
</dbReference>
<dbReference type="InterPro" id="IPR032675">
    <property type="entry name" value="LRR_dom_sf"/>
</dbReference>
<feature type="domain" description="Protein kinase" evidence="24">
    <location>
        <begin position="14"/>
        <end position="334"/>
    </location>
</feature>
<dbReference type="EC" id="2.7.11.1" evidence="4"/>
<dbReference type="PROSITE" id="PS50011">
    <property type="entry name" value="PROTEIN_KINASE_DOM"/>
    <property type="match status" value="2"/>
</dbReference>
<dbReference type="Gene3D" id="3.80.10.10">
    <property type="entry name" value="Ribonuclease Inhibitor"/>
    <property type="match status" value="4"/>
</dbReference>
<dbReference type="InterPro" id="IPR013210">
    <property type="entry name" value="LRR_N_plant-typ"/>
</dbReference>
<comment type="subcellular location">
    <subcellularLocation>
        <location evidence="1">Cell membrane</location>
        <topology evidence="1">Single-pass type I membrane protein</topology>
    </subcellularLocation>
</comment>
<keyword evidence="13 22" id="KW-0547">Nucleotide-binding</keyword>
<keyword evidence="26" id="KW-1185">Reference proteome</keyword>
<evidence type="ECO:0000256" key="23">
    <source>
        <dbReference type="SAM" id="Phobius"/>
    </source>
</evidence>
<dbReference type="SMART" id="SM00220">
    <property type="entry name" value="S_TKc"/>
    <property type="match status" value="2"/>
</dbReference>
<dbReference type="Pfam" id="PF00560">
    <property type="entry name" value="LRR_1"/>
    <property type="match status" value="6"/>
</dbReference>
<evidence type="ECO:0000313" key="25">
    <source>
        <dbReference type="EMBL" id="CAI0544543.1"/>
    </source>
</evidence>
<keyword evidence="19" id="KW-0325">Glycoprotein</keyword>
<comment type="caution">
    <text evidence="25">The sequence shown here is derived from an EMBL/GenBank/DDBJ whole genome shotgun (WGS) entry which is preliminary data.</text>
</comment>
<keyword evidence="8" id="KW-0433">Leucine-rich repeat</keyword>
<dbReference type="Gene3D" id="3.30.200.20">
    <property type="entry name" value="Phosphorylase Kinase, domain 1"/>
    <property type="match status" value="2"/>
</dbReference>
<keyword evidence="12" id="KW-0677">Repeat</keyword>